<dbReference type="InterPro" id="IPR013320">
    <property type="entry name" value="ConA-like_dom_sf"/>
</dbReference>
<dbReference type="Proteomes" id="UP001501940">
    <property type="component" value="Chromosome 17"/>
</dbReference>
<dbReference type="SMART" id="SM00449">
    <property type="entry name" value="SPRY"/>
    <property type="match status" value="1"/>
</dbReference>
<dbReference type="CDD" id="cd12904">
    <property type="entry name" value="SPRY_BSPRY"/>
    <property type="match status" value="1"/>
</dbReference>
<dbReference type="Gene3D" id="3.30.160.60">
    <property type="entry name" value="Classic Zinc Finger"/>
    <property type="match status" value="1"/>
</dbReference>
<evidence type="ECO:0000313" key="5">
    <source>
        <dbReference type="Ensembl" id="ENSAOCP00000009299.2"/>
    </source>
</evidence>
<dbReference type="InterPro" id="IPR006574">
    <property type="entry name" value="PRY"/>
</dbReference>
<dbReference type="Pfam" id="PF00622">
    <property type="entry name" value="SPRY"/>
    <property type="match status" value="1"/>
</dbReference>
<dbReference type="GO" id="GO:0008270">
    <property type="term" value="F:zinc ion binding"/>
    <property type="evidence" value="ECO:0007669"/>
    <property type="project" value="UniProtKB-KW"/>
</dbReference>
<organism evidence="5 6">
    <name type="scientific">Amphiprion ocellaris</name>
    <name type="common">Clown anemonefish</name>
    <dbReference type="NCBI Taxonomy" id="80972"/>
    <lineage>
        <taxon>Eukaryota</taxon>
        <taxon>Metazoa</taxon>
        <taxon>Chordata</taxon>
        <taxon>Craniata</taxon>
        <taxon>Vertebrata</taxon>
        <taxon>Euteleostomi</taxon>
        <taxon>Actinopterygii</taxon>
        <taxon>Neopterygii</taxon>
        <taxon>Teleostei</taxon>
        <taxon>Neoteleostei</taxon>
        <taxon>Acanthomorphata</taxon>
        <taxon>Ovalentaria</taxon>
        <taxon>Pomacentridae</taxon>
        <taxon>Amphiprion</taxon>
    </lineage>
</organism>
<keyword evidence="1" id="KW-0863">Zinc-finger</keyword>
<evidence type="ECO:0000256" key="3">
    <source>
        <dbReference type="SAM" id="Coils"/>
    </source>
</evidence>
<feature type="domain" description="B30.2/SPRY" evidence="4">
    <location>
        <begin position="328"/>
        <end position="520"/>
    </location>
</feature>
<keyword evidence="2" id="KW-0862">Zinc</keyword>
<feature type="coiled-coil region" evidence="3">
    <location>
        <begin position="204"/>
        <end position="260"/>
    </location>
</feature>
<dbReference type="STRING" id="80972.ENSAOCP00000009299"/>
<name>A0A3Q1B9S6_AMPOC</name>
<evidence type="ECO:0000259" key="4">
    <source>
        <dbReference type="PROSITE" id="PS50188"/>
    </source>
</evidence>
<dbReference type="PANTHER" id="PTHR24103">
    <property type="entry name" value="E3 UBIQUITIN-PROTEIN LIGASE TRIM"/>
    <property type="match status" value="1"/>
</dbReference>
<dbReference type="InterPro" id="IPR003877">
    <property type="entry name" value="SPRY_dom"/>
</dbReference>
<protein>
    <recommendedName>
        <fullName evidence="4">B30.2/SPRY domain-containing protein</fullName>
    </recommendedName>
</protein>
<keyword evidence="1" id="KW-0479">Metal-binding</keyword>
<reference evidence="5" key="2">
    <citation type="submission" date="2025-08" db="UniProtKB">
        <authorList>
            <consortium name="Ensembl"/>
        </authorList>
    </citation>
    <scope>IDENTIFICATION</scope>
</reference>
<dbReference type="Ensembl" id="ENSAOCT00000029365.2">
    <property type="protein sequence ID" value="ENSAOCP00000009299.2"/>
    <property type="gene ID" value="ENSAOCG00000013408.2"/>
</dbReference>
<dbReference type="AlphaFoldDB" id="A0A3Q1B9S6"/>
<dbReference type="InterPro" id="IPR043136">
    <property type="entry name" value="B30.2/SPRY_sf"/>
</dbReference>
<dbReference type="Pfam" id="PF13765">
    <property type="entry name" value="PRY"/>
    <property type="match status" value="1"/>
</dbReference>
<dbReference type="SUPFAM" id="SSF49899">
    <property type="entry name" value="Concanavalin A-like lectins/glucanases"/>
    <property type="match status" value="1"/>
</dbReference>
<evidence type="ECO:0000256" key="1">
    <source>
        <dbReference type="ARBA" id="ARBA00022771"/>
    </source>
</evidence>
<sequence length="520" mass="56825">MWKRCGEALYGGVAQNPCCSECKPGQELQETSDLCNCKQSCASSSAGAPAAMTEELQTCDLTCSSTSSDPEETLNAVKSRIMECEQPIFSVLDGGMKPHRAGGHSAVPNTCGGGGATLPTATTSDNESGIFSVESELCVEHEAELDWFCGTEQKLICSHCAIVGSCHGHTVTPVATRVTAVRNRLVDVCEKMQLQALRIERFIEQTLTAKEQNLQAAANRAREQVLAQVSAAREALEEEEQRLLEEVQREEERVEQCLLTQRAHWNQALSSLSQTRSRLVHTLTHTPDAQLVISVQEIADRVEEAEGVGEPCDTNILNLNPNCSDSTLLRGLWAAALLLGPNAYGSSVLKFDERTVNPLLSLSEDFCTLTFLRKKPRQPQPYNPARFDHWPNALGSLSMSSGTHSWVVDVGQSAAFKVGVCYASLERKGSGDEARLGHNSQSWVLAHYDGDYSFCHAGKKVPLQVVKKPQRIGLLLNWPSQTLMFYEPDSCAVLYSLTEQFSAPLLPACAVTDRSITILH</sequence>
<proteinExistence type="predicted"/>
<reference evidence="5 6" key="1">
    <citation type="submission" date="2022-01" db="EMBL/GenBank/DDBJ databases">
        <title>A chromosome-scale genome assembly of the false clownfish, Amphiprion ocellaris.</title>
        <authorList>
            <person name="Ryu T."/>
        </authorList>
    </citation>
    <scope>NUCLEOTIDE SEQUENCE [LARGE SCALE GENOMIC DNA]</scope>
</reference>
<dbReference type="GeneTree" id="ENSGT00940000165151"/>
<dbReference type="PRINTS" id="PR01407">
    <property type="entry name" value="BUTYPHLNCDUF"/>
</dbReference>
<reference evidence="5" key="3">
    <citation type="submission" date="2025-09" db="UniProtKB">
        <authorList>
            <consortium name="Ensembl"/>
        </authorList>
    </citation>
    <scope>IDENTIFICATION</scope>
</reference>
<dbReference type="InterPro" id="IPR003879">
    <property type="entry name" value="Butyrophylin_SPRY"/>
</dbReference>
<evidence type="ECO:0000256" key="2">
    <source>
        <dbReference type="ARBA" id="ARBA00022833"/>
    </source>
</evidence>
<dbReference type="InterPro" id="IPR050143">
    <property type="entry name" value="TRIM/RBCC"/>
</dbReference>
<dbReference type="OMA" id="NEARLGH"/>
<keyword evidence="3" id="KW-0175">Coiled coil</keyword>
<dbReference type="Gene3D" id="2.60.120.920">
    <property type="match status" value="1"/>
</dbReference>
<dbReference type="SMART" id="SM00589">
    <property type="entry name" value="PRY"/>
    <property type="match status" value="1"/>
</dbReference>
<keyword evidence="6" id="KW-1185">Reference proteome</keyword>
<dbReference type="PROSITE" id="PS50188">
    <property type="entry name" value="B302_SPRY"/>
    <property type="match status" value="1"/>
</dbReference>
<dbReference type="Pfam" id="PF00643">
    <property type="entry name" value="zf-B_box"/>
    <property type="match status" value="1"/>
</dbReference>
<dbReference type="SUPFAM" id="SSF57845">
    <property type="entry name" value="B-box zinc-binding domain"/>
    <property type="match status" value="1"/>
</dbReference>
<dbReference type="InterPro" id="IPR001870">
    <property type="entry name" value="B30.2/SPRY"/>
</dbReference>
<accession>A0A3Q1B9S6</accession>
<dbReference type="CDD" id="cd19834">
    <property type="entry name" value="Bbox2_BSPRY"/>
    <property type="match status" value="1"/>
</dbReference>
<evidence type="ECO:0000313" key="6">
    <source>
        <dbReference type="Proteomes" id="UP001501940"/>
    </source>
</evidence>
<dbReference type="InterPro" id="IPR000315">
    <property type="entry name" value="Znf_B-box"/>
</dbReference>